<organism evidence="1 2">
    <name type="scientific">Aromia moschata</name>
    <dbReference type="NCBI Taxonomy" id="1265417"/>
    <lineage>
        <taxon>Eukaryota</taxon>
        <taxon>Metazoa</taxon>
        <taxon>Ecdysozoa</taxon>
        <taxon>Arthropoda</taxon>
        <taxon>Hexapoda</taxon>
        <taxon>Insecta</taxon>
        <taxon>Pterygota</taxon>
        <taxon>Neoptera</taxon>
        <taxon>Endopterygota</taxon>
        <taxon>Coleoptera</taxon>
        <taxon>Polyphaga</taxon>
        <taxon>Cucujiformia</taxon>
        <taxon>Chrysomeloidea</taxon>
        <taxon>Cerambycidae</taxon>
        <taxon>Cerambycinae</taxon>
        <taxon>Callichromatini</taxon>
        <taxon>Aromia</taxon>
    </lineage>
</organism>
<evidence type="ECO:0000313" key="2">
    <source>
        <dbReference type="Proteomes" id="UP001162162"/>
    </source>
</evidence>
<evidence type="ECO:0000313" key="1">
    <source>
        <dbReference type="EMBL" id="KAJ8946109.1"/>
    </source>
</evidence>
<dbReference type="EMBL" id="JAPWTK010000197">
    <property type="protein sequence ID" value="KAJ8946109.1"/>
    <property type="molecule type" value="Genomic_DNA"/>
</dbReference>
<keyword evidence="2" id="KW-1185">Reference proteome</keyword>
<dbReference type="AlphaFoldDB" id="A0AAV8Y406"/>
<protein>
    <submittedName>
        <fullName evidence="1">Uncharacterized protein</fullName>
    </submittedName>
</protein>
<proteinExistence type="predicted"/>
<reference evidence="1" key="1">
    <citation type="journal article" date="2023" name="Insect Mol. Biol.">
        <title>Genome sequencing provides insights into the evolution of gene families encoding plant cell wall-degrading enzymes in longhorned beetles.</title>
        <authorList>
            <person name="Shin N.R."/>
            <person name="Okamura Y."/>
            <person name="Kirsch R."/>
            <person name="Pauchet Y."/>
        </authorList>
    </citation>
    <scope>NUCLEOTIDE SEQUENCE</scope>
    <source>
        <strain evidence="1">AMC_N1</strain>
    </source>
</reference>
<sequence>MMPQQNDHNMCNKNLNDFNSQCRPSSMPVNESYMGAAMSSTTNPCTSHSNYQMCNQNGYINNCQNNKLVTNYNCHTYQPVPNSGYNCIPNMTEPLPSPAMATPAPSDIMSQPQQAQLTRLCTHYVQNCYPSTSQCVPNPQNIQNGCNNCSNCRKNSYNQPQNKCYNQCGNTEIQCKDISQSQMSPGITSATPSQNGNINGTTMLGMRQDAYQRTLEYVQNCQSWVNSEMVTSSTHPLTKCGEKVVSKVIKKCNKIGGPLPVPGVLEFGGSGPSFLNKSFKNVCTKRQSEIRKIDGVTTYLDGA</sequence>
<gene>
    <name evidence="1" type="ORF">NQ318_010408</name>
</gene>
<comment type="caution">
    <text evidence="1">The sequence shown here is derived from an EMBL/GenBank/DDBJ whole genome shotgun (WGS) entry which is preliminary data.</text>
</comment>
<dbReference type="Proteomes" id="UP001162162">
    <property type="component" value="Unassembled WGS sequence"/>
</dbReference>
<name>A0AAV8Y406_9CUCU</name>
<accession>A0AAV8Y406</accession>